<feature type="domain" description="IclR-ED" evidence="5">
    <location>
        <begin position="72"/>
        <end position="255"/>
    </location>
</feature>
<dbReference type="PANTHER" id="PTHR30136">
    <property type="entry name" value="HELIX-TURN-HELIX TRANSCRIPTIONAL REGULATOR, ICLR FAMILY"/>
    <property type="match status" value="1"/>
</dbReference>
<dbReference type="Gene3D" id="1.10.10.10">
    <property type="entry name" value="Winged helix-like DNA-binding domain superfamily/Winged helix DNA-binding domain"/>
    <property type="match status" value="1"/>
</dbReference>
<dbReference type="GO" id="GO:0003700">
    <property type="term" value="F:DNA-binding transcription factor activity"/>
    <property type="evidence" value="ECO:0007669"/>
    <property type="project" value="TreeGrafter"/>
</dbReference>
<keyword evidence="3" id="KW-0804">Transcription</keyword>
<dbReference type="SUPFAM" id="SSF55781">
    <property type="entry name" value="GAF domain-like"/>
    <property type="match status" value="1"/>
</dbReference>
<evidence type="ECO:0000313" key="7">
    <source>
        <dbReference type="Proteomes" id="UP000831484"/>
    </source>
</evidence>
<evidence type="ECO:0000259" key="5">
    <source>
        <dbReference type="PROSITE" id="PS51078"/>
    </source>
</evidence>
<gene>
    <name evidence="6" type="ORF">M0639_05890</name>
</gene>
<dbReference type="AlphaFoldDB" id="A0AB38RFP5"/>
<dbReference type="InterPro" id="IPR005471">
    <property type="entry name" value="Tscrpt_reg_IclR_N"/>
</dbReference>
<dbReference type="EMBL" id="CP096563">
    <property type="protein sequence ID" value="UPU44222.1"/>
    <property type="molecule type" value="Genomic_DNA"/>
</dbReference>
<evidence type="ECO:0000259" key="4">
    <source>
        <dbReference type="PROSITE" id="PS51077"/>
    </source>
</evidence>
<keyword evidence="7" id="KW-1185">Reference proteome</keyword>
<proteinExistence type="predicted"/>
<dbReference type="SMART" id="SM00346">
    <property type="entry name" value="HTH_ICLR"/>
    <property type="match status" value="1"/>
</dbReference>
<dbReference type="InterPro" id="IPR036388">
    <property type="entry name" value="WH-like_DNA-bd_sf"/>
</dbReference>
<dbReference type="Proteomes" id="UP000831484">
    <property type="component" value="Chromosome"/>
</dbReference>
<evidence type="ECO:0000313" key="6">
    <source>
        <dbReference type="EMBL" id="UPU44222.1"/>
    </source>
</evidence>
<keyword evidence="2" id="KW-0238">DNA-binding</keyword>
<dbReference type="GO" id="GO:0045892">
    <property type="term" value="P:negative regulation of DNA-templated transcription"/>
    <property type="evidence" value="ECO:0007669"/>
    <property type="project" value="TreeGrafter"/>
</dbReference>
<dbReference type="InterPro" id="IPR050707">
    <property type="entry name" value="HTH_MetabolicPath_Reg"/>
</dbReference>
<organism evidence="6 7">
    <name type="scientific">Rhodococcus qingshengii JCM 15477</name>
    <dbReference type="NCBI Taxonomy" id="1303681"/>
    <lineage>
        <taxon>Bacteria</taxon>
        <taxon>Bacillati</taxon>
        <taxon>Actinomycetota</taxon>
        <taxon>Actinomycetes</taxon>
        <taxon>Mycobacteriales</taxon>
        <taxon>Nocardiaceae</taxon>
        <taxon>Rhodococcus</taxon>
        <taxon>Rhodococcus erythropolis group</taxon>
    </lineage>
</organism>
<dbReference type="PROSITE" id="PS51077">
    <property type="entry name" value="HTH_ICLR"/>
    <property type="match status" value="1"/>
</dbReference>
<dbReference type="PROSITE" id="PS51078">
    <property type="entry name" value="ICLR_ED"/>
    <property type="match status" value="1"/>
</dbReference>
<dbReference type="Gene3D" id="3.30.450.40">
    <property type="match status" value="1"/>
</dbReference>
<dbReference type="InterPro" id="IPR029016">
    <property type="entry name" value="GAF-like_dom_sf"/>
</dbReference>
<dbReference type="PANTHER" id="PTHR30136:SF35">
    <property type="entry name" value="HTH-TYPE TRANSCRIPTIONAL REGULATOR RV1719"/>
    <property type="match status" value="1"/>
</dbReference>
<evidence type="ECO:0000256" key="3">
    <source>
        <dbReference type="ARBA" id="ARBA00023163"/>
    </source>
</evidence>
<dbReference type="GO" id="GO:0003677">
    <property type="term" value="F:DNA binding"/>
    <property type="evidence" value="ECO:0007669"/>
    <property type="project" value="UniProtKB-KW"/>
</dbReference>
<dbReference type="Pfam" id="PF09339">
    <property type="entry name" value="HTH_IclR"/>
    <property type="match status" value="1"/>
</dbReference>
<evidence type="ECO:0000256" key="1">
    <source>
        <dbReference type="ARBA" id="ARBA00023015"/>
    </source>
</evidence>
<evidence type="ECO:0000256" key="2">
    <source>
        <dbReference type="ARBA" id="ARBA00023125"/>
    </source>
</evidence>
<dbReference type="Pfam" id="PF01614">
    <property type="entry name" value="IclR_C"/>
    <property type="match status" value="1"/>
</dbReference>
<reference evidence="7" key="1">
    <citation type="journal article" date="2022" name="Environ. Microbiol.">
        <title>Functional analysis, diversity, and distribution of carbendazim hydrolases MheI and CbmA, responsible for the initial step in carbendazim degradation.</title>
        <authorList>
            <person name="Zhang M."/>
            <person name="Bai X."/>
            <person name="Li Q."/>
            <person name="Zhang L."/>
            <person name="Zhu Q."/>
            <person name="Gao S."/>
            <person name="Ke Z."/>
            <person name="Jiang M."/>
            <person name="Hu J."/>
            <person name="Qiu J."/>
            <person name="Hong Q."/>
        </authorList>
    </citation>
    <scope>NUCLEOTIDE SEQUENCE [LARGE SCALE GENOMIC DNA]</scope>
    <source>
        <strain evidence="7">djl-6</strain>
    </source>
</reference>
<dbReference type="InterPro" id="IPR014757">
    <property type="entry name" value="Tscrpt_reg_IclR_C"/>
</dbReference>
<sequence length="259" mass="27916">MPTHGQSPAMVARVAALLRALGASEPTGTSTTELGKVTGLARPTAHRLLTSLAAEGLVDRDARTGRWSLGPELYLLGAAAGNRYDITDRARDVVDELARVTGESAFLSARRGDETVCILSQEGSFPLRSHVLHEGKRFPLGVASAGLAILSHLPARDVDDYFARVNLDSEWGEIHSETSIRERIESTRVTGYAVNPALIVEGSWGMGAAVFDRNGRPAWALSLTGVETRFRPARHAELGTLLLEHAHTLSNRLKTHAVN</sequence>
<protein>
    <submittedName>
        <fullName evidence="6">IclR family transcriptional regulator</fullName>
    </submittedName>
</protein>
<dbReference type="InterPro" id="IPR036390">
    <property type="entry name" value="WH_DNA-bd_sf"/>
</dbReference>
<dbReference type="SUPFAM" id="SSF46785">
    <property type="entry name" value="Winged helix' DNA-binding domain"/>
    <property type="match status" value="1"/>
</dbReference>
<accession>A0AB38RFP5</accession>
<name>A0AB38RFP5_RHOSG</name>
<dbReference type="RefSeq" id="WP_007726402.1">
    <property type="nucleotide sequence ID" value="NZ_CP096563.1"/>
</dbReference>
<feature type="domain" description="HTH iclR-type" evidence="4">
    <location>
        <begin position="8"/>
        <end position="71"/>
    </location>
</feature>
<keyword evidence="1" id="KW-0805">Transcription regulation</keyword>